<evidence type="ECO:0000313" key="9">
    <source>
        <dbReference type="EnsemblPlants" id="Kaladp0515s0178.1.v1.1.CDS.1"/>
    </source>
</evidence>
<evidence type="ECO:0000256" key="4">
    <source>
        <dbReference type="ARBA" id="ARBA00023163"/>
    </source>
</evidence>
<evidence type="ECO:0000256" key="2">
    <source>
        <dbReference type="ARBA" id="ARBA00022491"/>
    </source>
</evidence>
<keyword evidence="10" id="KW-1185">Reference proteome</keyword>
<evidence type="ECO:0000259" key="8">
    <source>
        <dbReference type="PROSITE" id="PS51754"/>
    </source>
</evidence>
<dbReference type="PANTHER" id="PTHR33057:SF70">
    <property type="entry name" value="TRANSCRIPTION REPRESSOR-RELATED"/>
    <property type="match status" value="1"/>
</dbReference>
<dbReference type="NCBIfam" id="TIGR01568">
    <property type="entry name" value="A_thal_3678"/>
    <property type="match status" value="1"/>
</dbReference>
<feature type="domain" description="OVATE" evidence="8">
    <location>
        <begin position="171"/>
        <end position="230"/>
    </location>
</feature>
<reference evidence="9" key="1">
    <citation type="submission" date="2021-01" db="UniProtKB">
        <authorList>
            <consortium name="EnsemblPlants"/>
        </authorList>
    </citation>
    <scope>IDENTIFICATION</scope>
</reference>
<dbReference type="OMA" id="FMEIVIQ"/>
<dbReference type="Gramene" id="Kaladp0515s0178.1.v1.1">
    <property type="protein sequence ID" value="Kaladp0515s0178.1.v1.1.CDS.1"/>
    <property type="gene ID" value="Kaladp0515s0178.v1.1"/>
</dbReference>
<dbReference type="EnsemblPlants" id="Kaladp0515s0178.1.v1.1">
    <property type="protein sequence ID" value="Kaladp0515s0178.1.v1.1.CDS.1"/>
    <property type="gene ID" value="Kaladp0515s0178.v1.1"/>
</dbReference>
<sequence length="237" mass="26872">MGNHKFRLSSIIPGLWHSTRKSPAPKPPEPPRSPRPQRPPRPRPKPESNKSLPVPSFDQMLLLSSPSSRSFRIAERVVQGALYPEKKRQSERPILAQPRRPSVYKSSNSGDYSPRRRKIHTKCCDGVRLKAKSPRINAVRTASRSPSSSSCSFGSEKRRRRRGLSERSVTVVKTSANPESDFKESMVEMIVENDITDLEGLEELLLSYLLLNSEAFHDVIVGVFMEIVIQLFRKTNK</sequence>
<accession>A0A7N0VB53</accession>
<evidence type="ECO:0000313" key="10">
    <source>
        <dbReference type="Proteomes" id="UP000594263"/>
    </source>
</evidence>
<dbReference type="Pfam" id="PF04844">
    <property type="entry name" value="Ovate"/>
    <property type="match status" value="1"/>
</dbReference>
<comment type="subcellular location">
    <subcellularLocation>
        <location evidence="1 6">Nucleus</location>
    </subcellularLocation>
</comment>
<dbReference type="AlphaFoldDB" id="A0A7N0VB53"/>
<proteinExistence type="predicted"/>
<evidence type="ECO:0000256" key="1">
    <source>
        <dbReference type="ARBA" id="ARBA00004123"/>
    </source>
</evidence>
<protein>
    <recommendedName>
        <fullName evidence="6">Transcription repressor</fullName>
    </recommendedName>
    <alternativeName>
        <fullName evidence="6">Ovate family protein</fullName>
    </alternativeName>
</protein>
<comment type="function">
    <text evidence="6">Transcriptional repressor that regulates multiple aspects of plant growth and development.</text>
</comment>
<evidence type="ECO:0000256" key="5">
    <source>
        <dbReference type="ARBA" id="ARBA00023242"/>
    </source>
</evidence>
<dbReference type="GO" id="GO:0005634">
    <property type="term" value="C:nucleus"/>
    <property type="evidence" value="ECO:0007669"/>
    <property type="project" value="UniProtKB-SubCell"/>
</dbReference>
<dbReference type="InterPro" id="IPR038933">
    <property type="entry name" value="Ovate"/>
</dbReference>
<keyword evidence="4 6" id="KW-0804">Transcription</keyword>
<evidence type="ECO:0000256" key="6">
    <source>
        <dbReference type="RuleBase" id="RU367028"/>
    </source>
</evidence>
<name>A0A7N0VB53_KALFE</name>
<dbReference type="Proteomes" id="UP000594263">
    <property type="component" value="Unplaced"/>
</dbReference>
<feature type="compositionally biased region" description="Low complexity" evidence="7">
    <location>
        <begin position="140"/>
        <end position="154"/>
    </location>
</feature>
<keyword evidence="3 6" id="KW-0805">Transcription regulation</keyword>
<organism evidence="9 10">
    <name type="scientific">Kalanchoe fedtschenkoi</name>
    <name type="common">Lavender scallops</name>
    <name type="synonym">South American air plant</name>
    <dbReference type="NCBI Taxonomy" id="63787"/>
    <lineage>
        <taxon>Eukaryota</taxon>
        <taxon>Viridiplantae</taxon>
        <taxon>Streptophyta</taxon>
        <taxon>Embryophyta</taxon>
        <taxon>Tracheophyta</taxon>
        <taxon>Spermatophyta</taxon>
        <taxon>Magnoliopsida</taxon>
        <taxon>eudicotyledons</taxon>
        <taxon>Gunneridae</taxon>
        <taxon>Pentapetalae</taxon>
        <taxon>Saxifragales</taxon>
        <taxon>Crassulaceae</taxon>
        <taxon>Kalanchoe</taxon>
    </lineage>
</organism>
<dbReference type="InterPro" id="IPR006458">
    <property type="entry name" value="Ovate_C"/>
</dbReference>
<feature type="region of interest" description="Disordered" evidence="7">
    <location>
        <begin position="1"/>
        <end position="58"/>
    </location>
</feature>
<dbReference type="PANTHER" id="PTHR33057">
    <property type="entry name" value="TRANSCRIPTION REPRESSOR OFP7-RELATED"/>
    <property type="match status" value="1"/>
</dbReference>
<keyword evidence="5 6" id="KW-0539">Nucleus</keyword>
<keyword evidence="2 6" id="KW-0678">Repressor</keyword>
<feature type="region of interest" description="Disordered" evidence="7">
    <location>
        <begin position="88"/>
        <end position="116"/>
    </location>
</feature>
<dbReference type="PROSITE" id="PS51754">
    <property type="entry name" value="OVATE"/>
    <property type="match status" value="1"/>
</dbReference>
<dbReference type="GO" id="GO:0045892">
    <property type="term" value="P:negative regulation of DNA-templated transcription"/>
    <property type="evidence" value="ECO:0007669"/>
    <property type="project" value="UniProtKB-UniRule"/>
</dbReference>
<feature type="region of interest" description="Disordered" evidence="7">
    <location>
        <begin position="135"/>
        <end position="168"/>
    </location>
</feature>
<evidence type="ECO:0000256" key="7">
    <source>
        <dbReference type="SAM" id="MobiDB-lite"/>
    </source>
</evidence>
<evidence type="ECO:0000256" key="3">
    <source>
        <dbReference type="ARBA" id="ARBA00023015"/>
    </source>
</evidence>
<feature type="compositionally biased region" description="Pro residues" evidence="7">
    <location>
        <begin position="24"/>
        <end position="37"/>
    </location>
</feature>